<accession>M1DHB2</accession>
<evidence type="ECO:0000313" key="1">
    <source>
        <dbReference type="EnsemblPlants" id="PGSC0003DMT400089043"/>
    </source>
</evidence>
<keyword evidence="2" id="KW-1185">Reference proteome</keyword>
<sequence>MPKTRDSDMSGRGEAVPEVVVETLARGRGRAQARECARGVASARVRVRGTTLARGDFVEDAQCVDNFCHSGVEGVVLVSYGFQGCGVNETSDSSFDGSIEFETSRPHFWKVMSLKRPSL</sequence>
<organism evidence="1 2">
    <name type="scientific">Solanum tuberosum</name>
    <name type="common">Potato</name>
    <dbReference type="NCBI Taxonomy" id="4113"/>
    <lineage>
        <taxon>Eukaryota</taxon>
        <taxon>Viridiplantae</taxon>
        <taxon>Streptophyta</taxon>
        <taxon>Embryophyta</taxon>
        <taxon>Tracheophyta</taxon>
        <taxon>Spermatophyta</taxon>
        <taxon>Magnoliopsida</taxon>
        <taxon>eudicotyledons</taxon>
        <taxon>Gunneridae</taxon>
        <taxon>Pentapetalae</taxon>
        <taxon>asterids</taxon>
        <taxon>lamiids</taxon>
        <taxon>Solanales</taxon>
        <taxon>Solanaceae</taxon>
        <taxon>Solanoideae</taxon>
        <taxon>Solaneae</taxon>
        <taxon>Solanum</taxon>
    </lineage>
</organism>
<reference evidence="1" key="2">
    <citation type="submission" date="2015-06" db="UniProtKB">
        <authorList>
            <consortium name="EnsemblPlants"/>
        </authorList>
    </citation>
    <scope>IDENTIFICATION</scope>
    <source>
        <strain evidence="1">DM1-3 516 R44</strain>
    </source>
</reference>
<dbReference type="AlphaFoldDB" id="M1DHB2"/>
<dbReference type="Proteomes" id="UP000011115">
    <property type="component" value="Unassembled WGS sequence"/>
</dbReference>
<dbReference type="EnsemblPlants" id="PGSC0003DMT400089043">
    <property type="protein sequence ID" value="PGSC0003DMT400089043"/>
    <property type="gene ID" value="PGSC0003DMG400038614"/>
</dbReference>
<dbReference type="InParanoid" id="M1DHB2"/>
<reference evidence="2" key="1">
    <citation type="journal article" date="2011" name="Nature">
        <title>Genome sequence and analysis of the tuber crop potato.</title>
        <authorList>
            <consortium name="The Potato Genome Sequencing Consortium"/>
        </authorList>
    </citation>
    <scope>NUCLEOTIDE SEQUENCE [LARGE SCALE GENOMIC DNA]</scope>
    <source>
        <strain evidence="2">cv. DM1-3 516 R44</strain>
    </source>
</reference>
<dbReference type="PaxDb" id="4113-PGSC0003DMT400089043"/>
<dbReference type="HOGENOM" id="CLU_2065669_0_0_1"/>
<proteinExistence type="predicted"/>
<dbReference type="Gramene" id="PGSC0003DMT400089043">
    <property type="protein sequence ID" value="PGSC0003DMT400089043"/>
    <property type="gene ID" value="PGSC0003DMG400038614"/>
</dbReference>
<protein>
    <submittedName>
        <fullName evidence="1">Uncharacterized protein</fullName>
    </submittedName>
</protein>
<name>M1DHB2_SOLTU</name>
<evidence type="ECO:0000313" key="2">
    <source>
        <dbReference type="Proteomes" id="UP000011115"/>
    </source>
</evidence>